<gene>
    <name evidence="1" type="ORF">BC670_0266</name>
</gene>
<comment type="caution">
    <text evidence="1">The sequence shown here is derived from an EMBL/GenBank/DDBJ whole genome shotgun (WGS) entry which is preliminary data.</text>
</comment>
<dbReference type="AlphaFoldDB" id="A0A543G067"/>
<sequence>MECDTLHFRYKKIVNVLKFDKTGAESFLFII</sequence>
<proteinExistence type="predicted"/>
<evidence type="ECO:0000313" key="2">
    <source>
        <dbReference type="Proteomes" id="UP000320773"/>
    </source>
</evidence>
<evidence type="ECO:0000313" key="1">
    <source>
        <dbReference type="EMBL" id="TQM39468.1"/>
    </source>
</evidence>
<dbReference type="EMBL" id="VFPJ01000001">
    <property type="protein sequence ID" value="TQM39468.1"/>
    <property type="molecule type" value="Genomic_DNA"/>
</dbReference>
<name>A0A543G067_9FLAO</name>
<protein>
    <submittedName>
        <fullName evidence="1">Uncharacterized protein</fullName>
    </submittedName>
</protein>
<organism evidence="1 2">
    <name type="scientific">Flavobacterium branchiophilum</name>
    <dbReference type="NCBI Taxonomy" id="55197"/>
    <lineage>
        <taxon>Bacteria</taxon>
        <taxon>Pseudomonadati</taxon>
        <taxon>Bacteroidota</taxon>
        <taxon>Flavobacteriia</taxon>
        <taxon>Flavobacteriales</taxon>
        <taxon>Flavobacteriaceae</taxon>
        <taxon>Flavobacterium</taxon>
    </lineage>
</organism>
<accession>A0A543G067</accession>
<reference evidence="1 2" key="1">
    <citation type="submission" date="2019-06" db="EMBL/GenBank/DDBJ databases">
        <title>Genomic Encyclopedia of Archaeal and Bacterial Type Strains, Phase II (KMG-II): from individual species to whole genera.</title>
        <authorList>
            <person name="Goeker M."/>
        </authorList>
    </citation>
    <scope>NUCLEOTIDE SEQUENCE [LARGE SCALE GENOMIC DNA]</scope>
    <source>
        <strain evidence="1 2">DSM 24789</strain>
    </source>
</reference>
<dbReference type="Proteomes" id="UP000320773">
    <property type="component" value="Unassembled WGS sequence"/>
</dbReference>